<name>A0ABT4W5A6_9RHOB</name>
<dbReference type="EMBL" id="JAQIIO010000014">
    <property type="protein sequence ID" value="MDA5095709.1"/>
    <property type="molecule type" value="Genomic_DNA"/>
</dbReference>
<comment type="caution">
    <text evidence="1">The sequence shown here is derived from an EMBL/GenBank/DDBJ whole genome shotgun (WGS) entry which is preliminary data.</text>
</comment>
<dbReference type="RefSeq" id="WP_271055419.1">
    <property type="nucleotide sequence ID" value="NZ_JAQIIO010000014.1"/>
</dbReference>
<gene>
    <name evidence="1" type="ORF">O2N63_16580</name>
</gene>
<accession>A0ABT4W5A6</accession>
<evidence type="ECO:0000313" key="2">
    <source>
        <dbReference type="Proteomes" id="UP001528040"/>
    </source>
</evidence>
<protein>
    <submittedName>
        <fullName evidence="1">Uncharacterized protein</fullName>
    </submittedName>
</protein>
<sequence length="129" mass="14607">MGTMIMSSVRHLKTMWKAAPLATVLLAVTLAAAMFFGVRTVTQAIYWNNPAHIDQPLAGWMTPRYISHSWDIPREEMFKILKWDNLETRPGTLGTIADQRGLSLDHLVVEIETGIATYRQTLPKLEVDQ</sequence>
<evidence type="ECO:0000313" key="1">
    <source>
        <dbReference type="EMBL" id="MDA5095709.1"/>
    </source>
</evidence>
<proteinExistence type="predicted"/>
<organism evidence="1 2">
    <name type="scientific">Aliiroseovarius salicola</name>
    <dbReference type="NCBI Taxonomy" id="3009082"/>
    <lineage>
        <taxon>Bacteria</taxon>
        <taxon>Pseudomonadati</taxon>
        <taxon>Pseudomonadota</taxon>
        <taxon>Alphaproteobacteria</taxon>
        <taxon>Rhodobacterales</taxon>
        <taxon>Paracoccaceae</taxon>
        <taxon>Aliiroseovarius</taxon>
    </lineage>
</organism>
<dbReference type="Proteomes" id="UP001528040">
    <property type="component" value="Unassembled WGS sequence"/>
</dbReference>
<reference evidence="1 2" key="1">
    <citation type="submission" date="2023-01" db="EMBL/GenBank/DDBJ databases">
        <authorList>
            <person name="Yoon J.-W."/>
        </authorList>
    </citation>
    <scope>NUCLEOTIDE SEQUENCE [LARGE SCALE GENOMIC DNA]</scope>
    <source>
        <strain evidence="1 2">KMU-50</strain>
    </source>
</reference>
<keyword evidence="2" id="KW-1185">Reference proteome</keyword>